<evidence type="ECO:0000313" key="1">
    <source>
        <dbReference type="EMBL" id="PJD74693.1"/>
    </source>
</evidence>
<proteinExistence type="predicted"/>
<evidence type="ECO:0008006" key="3">
    <source>
        <dbReference type="Google" id="ProtNLM"/>
    </source>
</evidence>
<gene>
    <name evidence="1" type="ORF">B9Q37_12430</name>
</gene>
<dbReference type="OrthoDB" id="6539783at2"/>
<name>A0A2J0PMQ8_9ENTR</name>
<dbReference type="RefSeq" id="WP_047363534.1">
    <property type="nucleotide sequence ID" value="NZ_FJYB01000002.1"/>
</dbReference>
<accession>A0A2J0PMQ8</accession>
<comment type="caution">
    <text evidence="1">The sequence shown here is derived from an EMBL/GenBank/DDBJ whole genome shotgun (WGS) entry which is preliminary data.</text>
</comment>
<dbReference type="Proteomes" id="UP000230495">
    <property type="component" value="Unassembled WGS sequence"/>
</dbReference>
<organism evidence="1">
    <name type="scientific">Enterobacter kobei</name>
    <dbReference type="NCBI Taxonomy" id="208224"/>
    <lineage>
        <taxon>Bacteria</taxon>
        <taxon>Pseudomonadati</taxon>
        <taxon>Pseudomonadota</taxon>
        <taxon>Gammaproteobacteria</taxon>
        <taxon>Enterobacterales</taxon>
        <taxon>Enterobacteriaceae</taxon>
        <taxon>Enterobacter</taxon>
        <taxon>Enterobacter cloacae complex</taxon>
    </lineage>
</organism>
<reference evidence="1 2" key="1">
    <citation type="journal article" date="2017" name="J. Antimicrob. Chemother.">
        <title>Characterization of the population structure, drug resistance mechanisms and plasmids of the community-associated Enterobacter cloacae complex in China.</title>
        <authorList>
            <person name="Zhou K."/>
            <person name="Yu W."/>
            <person name="Cao X."/>
            <person name="Shen P."/>
            <person name="Lu H."/>
            <person name="Luo Q."/>
            <person name="Rossen J.W.A."/>
            <person name="Xiao Y."/>
        </authorList>
    </citation>
    <scope>NUCLEOTIDE SEQUENCE [LARGE SCALE GENOMIC DNA]</scope>
    <source>
        <strain evidence="1">ECC1097</strain>
    </source>
</reference>
<sequence length="116" mass="12631">MAIDYQLMQARTTRMLRQNGATYNVTRKGSVTVIGGVEHKTEAVRFTAVGVKTEYASGEIDGTVIVNGDVQVVFTSEQEIKIGDVVDIDGTAYRVVKPNPVKPAVLVLCYKAQLRA</sequence>
<dbReference type="AlphaFoldDB" id="A0A2J0PMQ8"/>
<evidence type="ECO:0000313" key="2">
    <source>
        <dbReference type="Proteomes" id="UP000230495"/>
    </source>
</evidence>
<protein>
    <recommendedName>
        <fullName evidence="3">Phage protein</fullName>
    </recommendedName>
</protein>
<dbReference type="EMBL" id="NEEU01000004">
    <property type="protein sequence ID" value="PJD74693.1"/>
    <property type="molecule type" value="Genomic_DNA"/>
</dbReference>